<comment type="caution">
    <text evidence="2">The sequence shown here is derived from an EMBL/GenBank/DDBJ whole genome shotgun (WGS) entry which is preliminary data.</text>
</comment>
<dbReference type="Proteomes" id="UP000274515">
    <property type="component" value="Unassembled WGS sequence"/>
</dbReference>
<organism evidence="2 3">
    <name type="scientific">Saccharopolyspora rhizosphaerae</name>
    <dbReference type="NCBI Taxonomy" id="2492662"/>
    <lineage>
        <taxon>Bacteria</taxon>
        <taxon>Bacillati</taxon>
        <taxon>Actinomycetota</taxon>
        <taxon>Actinomycetes</taxon>
        <taxon>Pseudonocardiales</taxon>
        <taxon>Pseudonocardiaceae</taxon>
        <taxon>Saccharopolyspora</taxon>
    </lineage>
</organism>
<dbReference type="OrthoDB" id="545125at2"/>
<sequence>MEPVEDELRPLRCPAREASTRADLGRVLNRHRQGGIGDHPRSPDLLTADGEVRTHEPGSETSELFWTTAGTTDSTGGLPDVITTFEHVANVQKIKLDLSRRLGL</sequence>
<dbReference type="RefSeq" id="WP_125091709.1">
    <property type="nucleotide sequence ID" value="NZ_RSAA01000016.1"/>
</dbReference>
<evidence type="ECO:0000256" key="1">
    <source>
        <dbReference type="SAM" id="MobiDB-lite"/>
    </source>
</evidence>
<dbReference type="EMBL" id="RSAA01000016">
    <property type="protein sequence ID" value="RRO15149.1"/>
    <property type="molecule type" value="Genomic_DNA"/>
</dbReference>
<evidence type="ECO:0000313" key="3">
    <source>
        <dbReference type="Proteomes" id="UP000274515"/>
    </source>
</evidence>
<feature type="region of interest" description="Disordered" evidence="1">
    <location>
        <begin position="23"/>
        <end position="63"/>
    </location>
</feature>
<dbReference type="AlphaFoldDB" id="A0A3R8QLL1"/>
<gene>
    <name evidence="2" type="ORF">EIL87_17970</name>
</gene>
<name>A0A3R8QLL1_9PSEU</name>
<accession>A0A3R8QLL1</accession>
<reference evidence="2 3" key="1">
    <citation type="submission" date="2018-11" db="EMBL/GenBank/DDBJ databases">
        <title>Saccharopolyspora rhizosphaerae sp. nov., an actinomycete isolated from rhizosphere soil in Thailand.</title>
        <authorList>
            <person name="Intra B."/>
            <person name="Euanorasetr J."/>
            <person name="Take A."/>
            <person name="Inahashi Y."/>
            <person name="Mori M."/>
            <person name="Panbangred W."/>
            <person name="Matsumoto A."/>
        </authorList>
    </citation>
    <scope>NUCLEOTIDE SEQUENCE [LARGE SCALE GENOMIC DNA]</scope>
    <source>
        <strain evidence="2 3">H219</strain>
    </source>
</reference>
<evidence type="ECO:0000313" key="2">
    <source>
        <dbReference type="EMBL" id="RRO15149.1"/>
    </source>
</evidence>
<protein>
    <submittedName>
        <fullName evidence="2">Uncharacterized protein</fullName>
    </submittedName>
</protein>
<proteinExistence type="predicted"/>
<keyword evidence="3" id="KW-1185">Reference proteome</keyword>